<dbReference type="InterPro" id="IPR009071">
    <property type="entry name" value="HMG_box_dom"/>
</dbReference>
<dbReference type="InterPro" id="IPR036910">
    <property type="entry name" value="HMG_box_dom_sf"/>
</dbReference>
<evidence type="ECO:0000313" key="3">
    <source>
        <dbReference type="EMBL" id="QHT21059.1"/>
    </source>
</evidence>
<organism evidence="3">
    <name type="scientific">viral metagenome</name>
    <dbReference type="NCBI Taxonomy" id="1070528"/>
    <lineage>
        <taxon>unclassified sequences</taxon>
        <taxon>metagenomes</taxon>
        <taxon>organismal metagenomes</taxon>
    </lineage>
</organism>
<name>A0A6C0DYC8_9ZZZZ</name>
<evidence type="ECO:0000256" key="1">
    <source>
        <dbReference type="SAM" id="MobiDB-lite"/>
    </source>
</evidence>
<feature type="compositionally biased region" description="Basic residues" evidence="1">
    <location>
        <begin position="122"/>
        <end position="142"/>
    </location>
</feature>
<dbReference type="Gene3D" id="1.10.30.10">
    <property type="entry name" value="High mobility group box domain"/>
    <property type="match status" value="1"/>
</dbReference>
<feature type="region of interest" description="Disordered" evidence="1">
    <location>
        <begin position="27"/>
        <end position="62"/>
    </location>
</feature>
<dbReference type="EMBL" id="MN739685">
    <property type="protein sequence ID" value="QHT21059.1"/>
    <property type="molecule type" value="Genomic_DNA"/>
</dbReference>
<sequence>MSTPTNMQLAQRIDILEKQLALLLANQTKTPDSPVEKKSKTTRTRTKTSYSHVEENPKTRRTSGYILFSHANRDEVSALGTFGDEKPKNIDIMNQLTQMWLNSSAEEKAMWNAKAKETNLGRGRKTKHIKKPHKKVTRARRR</sequence>
<accession>A0A6C0DYC8</accession>
<dbReference type="PROSITE" id="PS50118">
    <property type="entry name" value="HMG_BOX_2"/>
    <property type="match status" value="1"/>
</dbReference>
<proteinExistence type="predicted"/>
<protein>
    <recommendedName>
        <fullName evidence="2">HMG box domain-containing protein</fullName>
    </recommendedName>
</protein>
<dbReference type="CDD" id="cd00084">
    <property type="entry name" value="HMG-box_SF"/>
    <property type="match status" value="1"/>
</dbReference>
<feature type="region of interest" description="Disordered" evidence="1">
    <location>
        <begin position="114"/>
        <end position="142"/>
    </location>
</feature>
<dbReference type="AlphaFoldDB" id="A0A6C0DYC8"/>
<dbReference type="SUPFAM" id="SSF47095">
    <property type="entry name" value="HMG-box"/>
    <property type="match status" value="1"/>
</dbReference>
<evidence type="ECO:0000259" key="2">
    <source>
        <dbReference type="PROSITE" id="PS50118"/>
    </source>
</evidence>
<reference evidence="3" key="1">
    <citation type="journal article" date="2020" name="Nature">
        <title>Giant virus diversity and host interactions through global metagenomics.</title>
        <authorList>
            <person name="Schulz F."/>
            <person name="Roux S."/>
            <person name="Paez-Espino D."/>
            <person name="Jungbluth S."/>
            <person name="Walsh D.A."/>
            <person name="Denef V.J."/>
            <person name="McMahon K.D."/>
            <person name="Konstantinidis K.T."/>
            <person name="Eloe-Fadrosh E.A."/>
            <person name="Kyrpides N.C."/>
            <person name="Woyke T."/>
        </authorList>
    </citation>
    <scope>NUCLEOTIDE SEQUENCE</scope>
    <source>
        <strain evidence="3">GVMAG-M-3300023174-75</strain>
    </source>
</reference>
<feature type="domain" description="HMG box" evidence="2">
    <location>
        <begin position="58"/>
        <end position="130"/>
    </location>
</feature>